<accession>A0A6J4R0U4</accession>
<evidence type="ECO:0000256" key="1">
    <source>
        <dbReference type="ARBA" id="ARBA00004651"/>
    </source>
</evidence>
<dbReference type="GO" id="GO:0048472">
    <property type="term" value="F:threonine-phosphate decarboxylase activity"/>
    <property type="evidence" value="ECO:0007669"/>
    <property type="project" value="InterPro"/>
</dbReference>
<dbReference type="UniPathway" id="UPA00148"/>
<gene>
    <name evidence="9" type="primary">cobD</name>
    <name evidence="10" type="ORF">AVDCRST_MAG14-1091</name>
</gene>
<dbReference type="PANTHER" id="PTHR34308">
    <property type="entry name" value="COBALAMIN BIOSYNTHESIS PROTEIN CBIB"/>
    <property type="match status" value="1"/>
</dbReference>
<keyword evidence="6 9" id="KW-0812">Transmembrane</keyword>
<dbReference type="PANTHER" id="PTHR34308:SF1">
    <property type="entry name" value="COBALAMIN BIOSYNTHESIS PROTEIN CBIB"/>
    <property type="match status" value="1"/>
</dbReference>
<dbReference type="Pfam" id="PF03186">
    <property type="entry name" value="CobD_Cbib"/>
    <property type="match status" value="1"/>
</dbReference>
<evidence type="ECO:0000256" key="2">
    <source>
        <dbReference type="ARBA" id="ARBA00004953"/>
    </source>
</evidence>
<proteinExistence type="inferred from homology"/>
<keyword evidence="5 9" id="KW-0169">Cobalamin biosynthesis</keyword>
<keyword evidence="7 9" id="KW-1133">Transmembrane helix</keyword>
<evidence type="ECO:0000256" key="7">
    <source>
        <dbReference type="ARBA" id="ARBA00022989"/>
    </source>
</evidence>
<evidence type="ECO:0000256" key="4">
    <source>
        <dbReference type="ARBA" id="ARBA00022475"/>
    </source>
</evidence>
<name>A0A6J4R0U4_9ACTN</name>
<evidence type="ECO:0000313" key="10">
    <source>
        <dbReference type="EMBL" id="CAA9452297.1"/>
    </source>
</evidence>
<protein>
    <recommendedName>
        <fullName evidence="9">Cobalamin biosynthesis protein CobD</fullName>
    </recommendedName>
</protein>
<dbReference type="GO" id="GO:0016874">
    <property type="term" value="F:ligase activity"/>
    <property type="evidence" value="ECO:0007669"/>
    <property type="project" value="UniProtKB-KW"/>
</dbReference>
<keyword evidence="8 9" id="KW-0472">Membrane</keyword>
<comment type="caution">
    <text evidence="9">Lacks conserved residue(s) required for the propagation of feature annotation.</text>
</comment>
<comment type="similarity">
    <text evidence="3 9">Belongs to the CobD/CbiB family.</text>
</comment>
<comment type="pathway">
    <text evidence="2 9">Cofactor biosynthesis; adenosylcobalamin biosynthesis.</text>
</comment>
<feature type="transmembrane region" description="Helical" evidence="9">
    <location>
        <begin position="53"/>
        <end position="75"/>
    </location>
</feature>
<sequence>MQTYGAPVAAALLADSLLGEPPGTVHPVVLMGRVISAFERRTLTLKNTRSRKLAGLLLATTLPTLSFALARLALLLAPPRLRWPLEILLLSTTLSMRGLAHAALAVERELERGDLAAARTRAGEIVGRDTEDLSPSEVSRAVVESVAENASDGVVAPMLYGILWGTPGALAYKAVNTLDSMVGHPHPPYEDLGWASARLDDLANLLPARLTALATASVAGRGRRAATLAAAYRYGPLTRSPNAGWAEAAFAGALGLRLGGPNFYRGILRPGPVLGDGHSPAAADVRRAVRLMRRACLLLAGLALVTSFAGRSGG</sequence>
<dbReference type="GO" id="GO:0005886">
    <property type="term" value="C:plasma membrane"/>
    <property type="evidence" value="ECO:0007669"/>
    <property type="project" value="UniProtKB-SubCell"/>
</dbReference>
<dbReference type="NCBIfam" id="TIGR00380">
    <property type="entry name" value="cobal_cbiB"/>
    <property type="match status" value="1"/>
</dbReference>
<evidence type="ECO:0000256" key="8">
    <source>
        <dbReference type="ARBA" id="ARBA00023136"/>
    </source>
</evidence>
<reference evidence="10" key="1">
    <citation type="submission" date="2020-02" db="EMBL/GenBank/DDBJ databases">
        <authorList>
            <person name="Meier V. D."/>
        </authorList>
    </citation>
    <scope>NUCLEOTIDE SEQUENCE</scope>
    <source>
        <strain evidence="10">AVDCRST_MAG14</strain>
    </source>
</reference>
<dbReference type="GO" id="GO:0015420">
    <property type="term" value="F:ABC-type vitamin B12 transporter activity"/>
    <property type="evidence" value="ECO:0007669"/>
    <property type="project" value="UniProtKB-UniRule"/>
</dbReference>
<evidence type="ECO:0000256" key="3">
    <source>
        <dbReference type="ARBA" id="ARBA00006263"/>
    </source>
</evidence>
<dbReference type="AlphaFoldDB" id="A0A6J4R0U4"/>
<keyword evidence="10" id="KW-0436">Ligase</keyword>
<comment type="subcellular location">
    <subcellularLocation>
        <location evidence="1 9">Cell membrane</location>
        <topology evidence="1 9">Multi-pass membrane protein</topology>
    </subcellularLocation>
</comment>
<organism evidence="10">
    <name type="scientific">uncultured Rubrobacteraceae bacterium</name>
    <dbReference type="NCBI Taxonomy" id="349277"/>
    <lineage>
        <taxon>Bacteria</taxon>
        <taxon>Bacillati</taxon>
        <taxon>Actinomycetota</taxon>
        <taxon>Rubrobacteria</taxon>
        <taxon>Rubrobacterales</taxon>
        <taxon>Rubrobacteraceae</taxon>
        <taxon>environmental samples</taxon>
    </lineage>
</organism>
<evidence type="ECO:0000256" key="6">
    <source>
        <dbReference type="ARBA" id="ARBA00022692"/>
    </source>
</evidence>
<dbReference type="GO" id="GO:0009236">
    <property type="term" value="P:cobalamin biosynthetic process"/>
    <property type="evidence" value="ECO:0007669"/>
    <property type="project" value="UniProtKB-UniRule"/>
</dbReference>
<evidence type="ECO:0000256" key="9">
    <source>
        <dbReference type="HAMAP-Rule" id="MF_00024"/>
    </source>
</evidence>
<evidence type="ECO:0000256" key="5">
    <source>
        <dbReference type="ARBA" id="ARBA00022573"/>
    </source>
</evidence>
<keyword evidence="4 9" id="KW-1003">Cell membrane</keyword>
<dbReference type="InterPro" id="IPR004485">
    <property type="entry name" value="Cobalamin_biosynth_CobD/CbiB"/>
</dbReference>
<dbReference type="EMBL" id="CADCVG010000045">
    <property type="protein sequence ID" value="CAA9452297.1"/>
    <property type="molecule type" value="Genomic_DNA"/>
</dbReference>
<comment type="function">
    <text evidence="9">Converts cobyric acid to cobinamide by the addition of aminopropanol on the F carboxylic group.</text>
</comment>
<dbReference type="HAMAP" id="MF_00024">
    <property type="entry name" value="CobD_CbiB"/>
    <property type="match status" value="1"/>
</dbReference>